<dbReference type="CTD" id="55052"/>
<dbReference type="GeneID" id="100908942"/>
<dbReference type="AlphaFoldDB" id="A0AAJ6VZ21"/>
<dbReference type="Gene3D" id="1.10.1900.20">
    <property type="entry name" value="Ribosomal protein L20"/>
    <property type="match status" value="1"/>
</dbReference>
<name>A0AAJ6VZ21_9ACAR</name>
<organism evidence="4 5">
    <name type="scientific">Galendromus occidentalis</name>
    <name type="common">western predatory mite</name>
    <dbReference type="NCBI Taxonomy" id="34638"/>
    <lineage>
        <taxon>Eukaryota</taxon>
        <taxon>Metazoa</taxon>
        <taxon>Ecdysozoa</taxon>
        <taxon>Arthropoda</taxon>
        <taxon>Chelicerata</taxon>
        <taxon>Arachnida</taxon>
        <taxon>Acari</taxon>
        <taxon>Parasitiformes</taxon>
        <taxon>Mesostigmata</taxon>
        <taxon>Gamasina</taxon>
        <taxon>Phytoseioidea</taxon>
        <taxon>Phytoseiidae</taxon>
        <taxon>Typhlodrominae</taxon>
        <taxon>Galendromus</taxon>
    </lineage>
</organism>
<keyword evidence="3" id="KW-0687">Ribonucleoprotein</keyword>
<dbReference type="Gene3D" id="6.10.160.10">
    <property type="match status" value="1"/>
</dbReference>
<evidence type="ECO:0000256" key="1">
    <source>
        <dbReference type="ARBA" id="ARBA00007698"/>
    </source>
</evidence>
<sequence>MVTLTSVLAHWVKTPANRYWKRRRVFIESGHFYGRSRNCYAIAIRRLEKAWTNAKHGRADLKKTTSQTWQSRISASTESLGLNYFPFAHGLAHQQVALGKKVLADLAWSEPRSFRSLVELARNDACKDPAHIGEPNENVILGSEGVDK</sequence>
<keyword evidence="2" id="KW-0689">Ribosomal protein</keyword>
<dbReference type="InterPro" id="IPR035566">
    <property type="entry name" value="Ribosomal_protein_bL20_C"/>
</dbReference>
<keyword evidence="4" id="KW-1185">Reference proteome</keyword>
<evidence type="ECO:0000313" key="5">
    <source>
        <dbReference type="RefSeq" id="XP_003745434.1"/>
    </source>
</evidence>
<dbReference type="InterPro" id="IPR005813">
    <property type="entry name" value="Ribosomal_bL20"/>
</dbReference>
<gene>
    <name evidence="5" type="primary">LOC100908942</name>
</gene>
<dbReference type="PRINTS" id="PR00062">
    <property type="entry name" value="RIBOSOMALL20"/>
</dbReference>
<protein>
    <submittedName>
        <fullName evidence="5">Uncharacterized protein LOC100908942</fullName>
    </submittedName>
</protein>
<comment type="similarity">
    <text evidence="1">Belongs to the bacterial ribosomal protein bL20 family.</text>
</comment>
<dbReference type="GO" id="GO:0006412">
    <property type="term" value="P:translation"/>
    <property type="evidence" value="ECO:0007669"/>
    <property type="project" value="InterPro"/>
</dbReference>
<dbReference type="SUPFAM" id="SSF74731">
    <property type="entry name" value="Ribosomal protein L20"/>
    <property type="match status" value="1"/>
</dbReference>
<dbReference type="PANTHER" id="PTHR10986">
    <property type="entry name" value="39S RIBOSOMAL PROTEIN L20"/>
    <property type="match status" value="1"/>
</dbReference>
<dbReference type="GO" id="GO:0003735">
    <property type="term" value="F:structural constituent of ribosome"/>
    <property type="evidence" value="ECO:0007669"/>
    <property type="project" value="InterPro"/>
</dbReference>
<dbReference type="Proteomes" id="UP000694867">
    <property type="component" value="Unplaced"/>
</dbReference>
<proteinExistence type="inferred from homology"/>
<evidence type="ECO:0000256" key="3">
    <source>
        <dbReference type="ARBA" id="ARBA00023274"/>
    </source>
</evidence>
<reference evidence="5" key="1">
    <citation type="submission" date="2025-08" db="UniProtKB">
        <authorList>
            <consortium name="RefSeq"/>
        </authorList>
    </citation>
    <scope>IDENTIFICATION</scope>
</reference>
<dbReference type="Pfam" id="PF00453">
    <property type="entry name" value="Ribosomal_L20"/>
    <property type="match status" value="1"/>
</dbReference>
<accession>A0AAJ6VZ21</accession>
<evidence type="ECO:0000313" key="4">
    <source>
        <dbReference type="Proteomes" id="UP000694867"/>
    </source>
</evidence>
<dbReference type="GO" id="GO:0019843">
    <property type="term" value="F:rRNA binding"/>
    <property type="evidence" value="ECO:0007669"/>
    <property type="project" value="InterPro"/>
</dbReference>
<evidence type="ECO:0000256" key="2">
    <source>
        <dbReference type="ARBA" id="ARBA00022980"/>
    </source>
</evidence>
<dbReference type="KEGG" id="goe:100908942"/>
<dbReference type="RefSeq" id="XP_003745434.1">
    <property type="nucleotide sequence ID" value="XM_003745386.2"/>
</dbReference>
<dbReference type="GO" id="GO:1990904">
    <property type="term" value="C:ribonucleoprotein complex"/>
    <property type="evidence" value="ECO:0007669"/>
    <property type="project" value="UniProtKB-KW"/>
</dbReference>
<dbReference type="GO" id="GO:0005840">
    <property type="term" value="C:ribosome"/>
    <property type="evidence" value="ECO:0007669"/>
    <property type="project" value="UniProtKB-KW"/>
</dbReference>